<feature type="signal peptide" evidence="5">
    <location>
        <begin position="1"/>
        <end position="23"/>
    </location>
</feature>
<dbReference type="GO" id="GO:0042597">
    <property type="term" value="C:periplasmic space"/>
    <property type="evidence" value="ECO:0007669"/>
    <property type="project" value="InterPro"/>
</dbReference>
<evidence type="ECO:0000256" key="4">
    <source>
        <dbReference type="SAM" id="MobiDB-lite"/>
    </source>
</evidence>
<dbReference type="InterPro" id="IPR008258">
    <property type="entry name" value="Transglycosylase_SLT_dom_1"/>
</dbReference>
<feature type="domain" description="Transglycosylase SLT" evidence="6">
    <location>
        <begin position="444"/>
        <end position="544"/>
    </location>
</feature>
<gene>
    <name evidence="7" type="ORF">CWS72_14915</name>
</gene>
<dbReference type="InterPro" id="IPR023346">
    <property type="entry name" value="Lysozyme-like_dom_sf"/>
</dbReference>
<comment type="similarity">
    <text evidence="1">Belongs to the transglycosylase Slt family.</text>
</comment>
<dbReference type="InterPro" id="IPR008939">
    <property type="entry name" value="Lytic_TGlycosylase_superhlx_U"/>
</dbReference>
<dbReference type="Gene3D" id="1.10.530.10">
    <property type="match status" value="1"/>
</dbReference>
<dbReference type="AlphaFoldDB" id="A0A2N3PTU7"/>
<evidence type="ECO:0000256" key="1">
    <source>
        <dbReference type="ARBA" id="ARBA00007734"/>
    </source>
</evidence>
<dbReference type="GO" id="GO:0008933">
    <property type="term" value="F:peptidoglycan lytic transglycosylase activity"/>
    <property type="evidence" value="ECO:0007669"/>
    <property type="project" value="InterPro"/>
</dbReference>
<organism evidence="7 8">
    <name type="scientific">Telmatospirillum siberiense</name>
    <dbReference type="NCBI Taxonomy" id="382514"/>
    <lineage>
        <taxon>Bacteria</taxon>
        <taxon>Pseudomonadati</taxon>
        <taxon>Pseudomonadota</taxon>
        <taxon>Alphaproteobacteria</taxon>
        <taxon>Rhodospirillales</taxon>
        <taxon>Rhodospirillaceae</taxon>
        <taxon>Telmatospirillum</taxon>
    </lineage>
</organism>
<evidence type="ECO:0000256" key="3">
    <source>
        <dbReference type="ARBA" id="ARBA00022729"/>
    </source>
</evidence>
<comment type="caution">
    <text evidence="7">The sequence shown here is derived from an EMBL/GenBank/DDBJ whole genome shotgun (WGS) entry which is preliminary data.</text>
</comment>
<accession>A0A2N3PTU7</accession>
<dbReference type="OrthoDB" id="9815002at2"/>
<dbReference type="CDD" id="cd13401">
    <property type="entry name" value="Slt70-like"/>
    <property type="match status" value="1"/>
</dbReference>
<evidence type="ECO:0000259" key="6">
    <source>
        <dbReference type="Pfam" id="PF01464"/>
    </source>
</evidence>
<keyword evidence="3 5" id="KW-0732">Signal</keyword>
<proteinExistence type="inferred from homology"/>
<dbReference type="InterPro" id="IPR000189">
    <property type="entry name" value="Transglyc_AS"/>
</dbReference>
<comment type="similarity">
    <text evidence="2">Belongs to the virb1 family.</text>
</comment>
<dbReference type="EMBL" id="PIUM01000017">
    <property type="protein sequence ID" value="PKU23818.1"/>
    <property type="molecule type" value="Genomic_DNA"/>
</dbReference>
<evidence type="ECO:0000256" key="5">
    <source>
        <dbReference type="SAM" id="SignalP"/>
    </source>
</evidence>
<evidence type="ECO:0000256" key="2">
    <source>
        <dbReference type="ARBA" id="ARBA00009387"/>
    </source>
</evidence>
<dbReference type="PANTHER" id="PTHR37423">
    <property type="entry name" value="SOLUBLE LYTIC MUREIN TRANSGLYCOSYLASE-RELATED"/>
    <property type="match status" value="1"/>
</dbReference>
<dbReference type="PROSITE" id="PS00922">
    <property type="entry name" value="TRANSGLYCOSYLASE"/>
    <property type="match status" value="1"/>
</dbReference>
<feature type="chain" id="PRO_5014839920" evidence="5">
    <location>
        <begin position="24"/>
        <end position="607"/>
    </location>
</feature>
<dbReference type="Gene3D" id="1.25.20.10">
    <property type="entry name" value="Bacterial muramidases"/>
    <property type="match status" value="1"/>
</dbReference>
<keyword evidence="8" id="KW-1185">Reference proteome</keyword>
<dbReference type="SUPFAM" id="SSF48435">
    <property type="entry name" value="Bacterial muramidases"/>
    <property type="match status" value="1"/>
</dbReference>
<dbReference type="GO" id="GO:0004553">
    <property type="term" value="F:hydrolase activity, hydrolyzing O-glycosyl compounds"/>
    <property type="evidence" value="ECO:0007669"/>
    <property type="project" value="InterPro"/>
</dbReference>
<evidence type="ECO:0000313" key="7">
    <source>
        <dbReference type="EMBL" id="PKU23818.1"/>
    </source>
</evidence>
<dbReference type="SUPFAM" id="SSF53955">
    <property type="entry name" value="Lysozyme-like"/>
    <property type="match status" value="1"/>
</dbReference>
<reference evidence="8" key="1">
    <citation type="submission" date="2017-12" db="EMBL/GenBank/DDBJ databases">
        <title>Draft genome sequence of Telmatospirillum siberiense 26-4b1T, an acidotolerant peatland alphaproteobacterium potentially involved in sulfur cycling.</title>
        <authorList>
            <person name="Hausmann B."/>
            <person name="Pjevac P."/>
            <person name="Schreck K."/>
            <person name="Herbold C.W."/>
            <person name="Daims H."/>
            <person name="Wagner M."/>
            <person name="Pester M."/>
            <person name="Loy A."/>
        </authorList>
    </citation>
    <scope>NUCLEOTIDE SEQUENCE [LARGE SCALE GENOMIC DNA]</scope>
    <source>
        <strain evidence="8">26-4b1</strain>
    </source>
</reference>
<dbReference type="Proteomes" id="UP000233293">
    <property type="component" value="Unassembled WGS sequence"/>
</dbReference>
<sequence>MRSRLLQAFLALVLTSATHSAWAAQPIPADSDSESVVAAINGAAGKLGRQTAVPSVISESDAQIYRSAFDAQDRGQWGAADREIARLNDPLLLGHLLAQRYLAATYRPQTEELKDWMARYADLPEANAIYDLARQRLGGSAAALKPPARSERTATVSTSRDDDPMWEEFSVESNRDLAAADRRRQQDLKERFRGLARQGKYDTAQALMESAEAKRLFDQVDQDELGTVLSIAYFSEGRDAEALQWAAAAAERSGDVLPEAHWVAGLALWRSGAHNSAAARHFEAVGNANDVSNWLTSAGAFWAARANLAAHRPELVNHWLQRAAAYPRTFYGLLARRALGEDIQYSWEARPFTDLDGDVLKRVPPGRRALALLQIGDPSRAEDELRRLSDDAGPALTQSILTLSNAGGMPSLAVSLGGRIEARDGRYHDSADYPLPDWHPSSGWSIDRALILAIARQESSFNPRAKSPAGAVGLMQLMPRTARSMGAGKLTDPQVNLELGQRYVRRLLDDETIKGNLLFLAASYNSGPGNVARWLQNVQHNGDALLFMESIPVHETRAFVERVMTNFWAYRNRLGQTSPSLDAIAAGDWPLYDGAESKIQAVKHVKN</sequence>
<name>A0A2N3PTU7_9PROT</name>
<dbReference type="PANTHER" id="PTHR37423:SF2">
    <property type="entry name" value="MEMBRANE-BOUND LYTIC MUREIN TRANSGLYCOSYLASE C"/>
    <property type="match status" value="1"/>
</dbReference>
<dbReference type="GO" id="GO:0000270">
    <property type="term" value="P:peptidoglycan metabolic process"/>
    <property type="evidence" value="ECO:0007669"/>
    <property type="project" value="InterPro"/>
</dbReference>
<dbReference type="GO" id="GO:0016020">
    <property type="term" value="C:membrane"/>
    <property type="evidence" value="ECO:0007669"/>
    <property type="project" value="InterPro"/>
</dbReference>
<dbReference type="Pfam" id="PF01464">
    <property type="entry name" value="SLT"/>
    <property type="match status" value="1"/>
</dbReference>
<evidence type="ECO:0000313" key="8">
    <source>
        <dbReference type="Proteomes" id="UP000233293"/>
    </source>
</evidence>
<feature type="region of interest" description="Disordered" evidence="4">
    <location>
        <begin position="141"/>
        <end position="167"/>
    </location>
</feature>
<protein>
    <submittedName>
        <fullName evidence="7">Murein transglycosylase</fullName>
    </submittedName>
</protein>